<comment type="caution">
    <text evidence="3">The sequence shown here is derived from an EMBL/GenBank/DDBJ whole genome shotgun (WGS) entry which is preliminary data.</text>
</comment>
<proteinExistence type="predicted"/>
<keyword evidence="1" id="KW-0175">Coiled coil</keyword>
<dbReference type="EMBL" id="RSCL01000031">
    <property type="protein sequence ID" value="RUS97607.1"/>
    <property type="molecule type" value="Genomic_DNA"/>
</dbReference>
<protein>
    <recommendedName>
        <fullName evidence="2">NACHT N-terminal Helical domain-containing protein</fullName>
    </recommendedName>
</protein>
<sequence>MTKIKQLKKLLDKSGNVFESEAQLSKASFELAVALGWLNSSINPVTARLSFVGLTKKGLKLYQNKIRKQLDIAEWVEIAFTLAYLESFEALVQKNDWLKVKISEMVSYQELFYKYKNLNNYPDICKESNQLREETQHEIKQWQDKIKNAVTKIERINYNHELIQEALTNFSESPLGSALTNLLSIYLEQTKLDIYILSIITGWVTWETQKLVKSLLCDEQENFAAQAKLYIIAAQESKINKKFESIESYLTEHICTGDGDSWQVFDKVKIPDIYIPLKCHLLNSNGKKKEHVQSVDLNTWVFEQLTDPNRNNQVIFIQAESGRGKTVFCKMFASWLQEHLHPIYTPILIRLQDIDTFDIDVENILRMAIKEDFVQHHDDWLTNCHTRFLFILDGFDELRLKGKNSGSIEKFIREIGNYQEECQTRTNLGHRFLITGKKSALHSIEEFMPNNLERVEIALMDNRLQEQWLNKWGKLVGQDKAKAFKDFLQLENCPHIWKLSREPLSLHLLAVMHRDGKLVSKMFEGVSSSVRAKILIYQTILNSVLIQVQENNYSLSNKLNINDLRRILTEAGLCAIQSGREIVSITMIEERLKGSAINKKLDKAGWRLSENFLDNAIVYNLQLIPDSETNAGYIKFVHKSFSEFLYAKRLAESLRKWTQVNLFSKDQQPLITDNQLTEEVYDLLYYSGLTPEIVEYLIALLDYDCNQINLIDTLFKRLKHFYTYWCKGRFINAYPQNFPQNKILHTKALSFSGLREIDIYTGLNVMILLSELYRYAQVQDALKDKIIFYPCGQKDSDYFEDDLFFCIISYSNSIDAHTFLDTLGYFLNNAQLSGAQLSNVNLSSVQFRSANLSDVNFSDANLSFADLSGANLSSTDLSNANLSNANLSNANLDGANLSNANLSNANLSNANLSNAKLNHAKLTYTDLRSANLYAASCYEVNFSGATLCSATLNYARFKGANCNHTDFSCADLTNTNFTNAQNLTTQQVKAASNWDKAEYSPEFLQAITNSNEIE</sequence>
<feature type="coiled-coil region" evidence="1">
    <location>
        <begin position="125"/>
        <end position="159"/>
    </location>
</feature>
<dbReference type="RefSeq" id="WP_127086376.1">
    <property type="nucleotide sequence ID" value="NZ_RSCL01000031.1"/>
</dbReference>
<dbReference type="AlphaFoldDB" id="A0A433UUZ0"/>
<dbReference type="Pfam" id="PF00805">
    <property type="entry name" value="Pentapeptide"/>
    <property type="match status" value="3"/>
</dbReference>
<dbReference type="OrthoDB" id="473122at2"/>
<reference evidence="3" key="1">
    <citation type="submission" date="2018-12" db="EMBL/GenBank/DDBJ databases">
        <authorList>
            <person name="Will S."/>
            <person name="Neumann-Schaal M."/>
            <person name="Henke P."/>
        </authorList>
    </citation>
    <scope>NUCLEOTIDE SEQUENCE</scope>
    <source>
        <strain evidence="3">PCC 7102</strain>
    </source>
</reference>
<evidence type="ECO:0000313" key="3">
    <source>
        <dbReference type="EMBL" id="RUS97607.1"/>
    </source>
</evidence>
<name>A0A433UUZ0_9CYAN</name>
<reference evidence="3" key="2">
    <citation type="journal article" date="2019" name="Genome Biol. Evol.">
        <title>Day and night: Metabolic profiles and evolutionary relationships of six axenic non-marine cyanobacteria.</title>
        <authorList>
            <person name="Will S.E."/>
            <person name="Henke P."/>
            <person name="Boedeker C."/>
            <person name="Huang S."/>
            <person name="Brinkmann H."/>
            <person name="Rohde M."/>
            <person name="Jarek M."/>
            <person name="Friedl T."/>
            <person name="Seufert S."/>
            <person name="Schumacher M."/>
            <person name="Overmann J."/>
            <person name="Neumann-Schaal M."/>
            <person name="Petersen J."/>
        </authorList>
    </citation>
    <scope>NUCLEOTIDE SEQUENCE [LARGE SCALE GENOMIC DNA]</scope>
    <source>
        <strain evidence="3">PCC 7102</strain>
    </source>
</reference>
<evidence type="ECO:0000256" key="1">
    <source>
        <dbReference type="SAM" id="Coils"/>
    </source>
</evidence>
<dbReference type="SUPFAM" id="SSF141571">
    <property type="entry name" value="Pentapeptide repeat-like"/>
    <property type="match status" value="1"/>
</dbReference>
<dbReference type="PANTHER" id="PTHR14136">
    <property type="entry name" value="BTB_POZ DOMAIN-CONTAINING PROTEIN KCTD9"/>
    <property type="match status" value="1"/>
</dbReference>
<gene>
    <name evidence="3" type="ORF">DSM106972_083440</name>
</gene>
<dbReference type="InterPro" id="IPR001646">
    <property type="entry name" value="5peptide_repeat"/>
</dbReference>
<accession>A0A433UUZ0</accession>
<dbReference type="SUPFAM" id="SSF52540">
    <property type="entry name" value="P-loop containing nucleoside triphosphate hydrolases"/>
    <property type="match status" value="1"/>
</dbReference>
<dbReference type="Proteomes" id="UP000271624">
    <property type="component" value="Unassembled WGS sequence"/>
</dbReference>
<dbReference type="Gene3D" id="3.40.50.300">
    <property type="entry name" value="P-loop containing nucleotide triphosphate hydrolases"/>
    <property type="match status" value="1"/>
</dbReference>
<dbReference type="InterPro" id="IPR051082">
    <property type="entry name" value="Pentapeptide-BTB/POZ_domain"/>
</dbReference>
<evidence type="ECO:0000259" key="2">
    <source>
        <dbReference type="Pfam" id="PF22735"/>
    </source>
</evidence>
<dbReference type="InterPro" id="IPR054568">
    <property type="entry name" value="NNH3"/>
</dbReference>
<keyword evidence="4" id="KW-1185">Reference proteome</keyword>
<dbReference type="Gene3D" id="2.160.20.80">
    <property type="entry name" value="E3 ubiquitin-protein ligase SopA"/>
    <property type="match status" value="1"/>
</dbReference>
<dbReference type="InterPro" id="IPR027417">
    <property type="entry name" value="P-loop_NTPase"/>
</dbReference>
<dbReference type="PANTHER" id="PTHR14136:SF17">
    <property type="entry name" value="BTB_POZ DOMAIN-CONTAINING PROTEIN KCTD9"/>
    <property type="match status" value="1"/>
</dbReference>
<organism evidence="3 4">
    <name type="scientific">Dulcicalothrix desertica PCC 7102</name>
    <dbReference type="NCBI Taxonomy" id="232991"/>
    <lineage>
        <taxon>Bacteria</taxon>
        <taxon>Bacillati</taxon>
        <taxon>Cyanobacteriota</taxon>
        <taxon>Cyanophyceae</taxon>
        <taxon>Nostocales</taxon>
        <taxon>Calotrichaceae</taxon>
        <taxon>Dulcicalothrix</taxon>
    </lineage>
</organism>
<dbReference type="Pfam" id="PF22735">
    <property type="entry name" value="NNH3"/>
    <property type="match status" value="1"/>
</dbReference>
<feature type="domain" description="NACHT N-terminal Helical" evidence="2">
    <location>
        <begin position="35"/>
        <end position="266"/>
    </location>
</feature>
<evidence type="ECO:0000313" key="4">
    <source>
        <dbReference type="Proteomes" id="UP000271624"/>
    </source>
</evidence>